<feature type="region of interest" description="Disordered" evidence="1">
    <location>
        <begin position="196"/>
        <end position="325"/>
    </location>
</feature>
<feature type="compositionally biased region" description="Polar residues" evidence="1">
    <location>
        <begin position="252"/>
        <end position="262"/>
    </location>
</feature>
<keyword evidence="3" id="KW-1185">Reference proteome</keyword>
<feature type="region of interest" description="Disordered" evidence="1">
    <location>
        <begin position="539"/>
        <end position="580"/>
    </location>
</feature>
<reference evidence="2 3" key="1">
    <citation type="submission" date="2024-10" db="EMBL/GenBank/DDBJ databases">
        <title>Updated reference genomes for cyclostephanoid diatoms.</title>
        <authorList>
            <person name="Roberts W.R."/>
            <person name="Alverson A.J."/>
        </authorList>
    </citation>
    <scope>NUCLEOTIDE SEQUENCE [LARGE SCALE GENOMIC DNA]</scope>
    <source>
        <strain evidence="2 3">AJA010-31</strain>
    </source>
</reference>
<feature type="compositionally biased region" description="Basic and acidic residues" evidence="1">
    <location>
        <begin position="263"/>
        <end position="279"/>
    </location>
</feature>
<sequence length="599" mass="64260">MRSTYLFNRNIHEAKSFKGRIQCVEPGASKSQSTEMTSAGFYKTVYTCDICNVASFPTMEEAVLHESSCSGPTANAAAGHDIPQAPISVNDPSQSSQAGRHTFYKCNCCKLLFEDGDAADAHEATCTDSAWESCRVCQVMRFRGESDRLAHEETCGGAASYSVEEIPLVRGENAAACNDVGGRGLGGSEQEVIELQSSDDEDCDGDGQGQLRSSVLSSKDDGNAKQQQQQQAIQKAKPGRSVEASNRAVKSEPSSAVTASQSESHKEKEGSAERSKADKSSSAGSEQPSEELPGKHATEPSQNNGGGGEDEGNNGNGQGNNNDGLKEGYTTVWSCDFCKDVFPDKKFEDFDQALAHEKICEYNPDNNKKIIADNDKPPASPPKLIGPASKKITLLSPVLSASDATVTQSSTITKPSPHFCTILQSLDLLYHPYSALISFNCRYCKNQLPTTGLKWNLNRVVEVLPNMTTKHLLGDDNDNGVETTNGGCTAAPADVVKKLQSADNTVESSRVRTFETFIQSHLAETNIVARKTDRSLVYGPAQTAGGKYSPGNLGKKRRGSDNTNTGDGPLPGKKQKDDVDVYPPSLKVKIGNMVSLLFV</sequence>
<accession>A0ABD3MZE8</accession>
<evidence type="ECO:0000256" key="1">
    <source>
        <dbReference type="SAM" id="MobiDB-lite"/>
    </source>
</evidence>
<dbReference type="Proteomes" id="UP001530400">
    <property type="component" value="Unassembled WGS sequence"/>
</dbReference>
<dbReference type="EMBL" id="JALLPJ020001334">
    <property type="protein sequence ID" value="KAL3769280.1"/>
    <property type="molecule type" value="Genomic_DNA"/>
</dbReference>
<organism evidence="2 3">
    <name type="scientific">Cyclotella atomus</name>
    <dbReference type="NCBI Taxonomy" id="382360"/>
    <lineage>
        <taxon>Eukaryota</taxon>
        <taxon>Sar</taxon>
        <taxon>Stramenopiles</taxon>
        <taxon>Ochrophyta</taxon>
        <taxon>Bacillariophyta</taxon>
        <taxon>Coscinodiscophyceae</taxon>
        <taxon>Thalassiosirophycidae</taxon>
        <taxon>Stephanodiscales</taxon>
        <taxon>Stephanodiscaceae</taxon>
        <taxon>Cyclotella</taxon>
    </lineage>
</organism>
<protein>
    <submittedName>
        <fullName evidence="2">Uncharacterized protein</fullName>
    </submittedName>
</protein>
<dbReference type="AlphaFoldDB" id="A0ABD3MZE8"/>
<proteinExistence type="predicted"/>
<evidence type="ECO:0000313" key="2">
    <source>
        <dbReference type="EMBL" id="KAL3769280.1"/>
    </source>
</evidence>
<evidence type="ECO:0000313" key="3">
    <source>
        <dbReference type="Proteomes" id="UP001530400"/>
    </source>
</evidence>
<feature type="compositionally biased region" description="Low complexity" evidence="1">
    <location>
        <begin position="224"/>
        <end position="236"/>
    </location>
</feature>
<name>A0ABD3MZE8_9STRA</name>
<gene>
    <name evidence="2" type="ORF">ACHAWO_007952</name>
</gene>
<comment type="caution">
    <text evidence="2">The sequence shown here is derived from an EMBL/GenBank/DDBJ whole genome shotgun (WGS) entry which is preliminary data.</text>
</comment>